<gene>
    <name evidence="1" type="ORF">HHL28_06655</name>
</gene>
<dbReference type="Proteomes" id="UP000501891">
    <property type="component" value="Chromosome"/>
</dbReference>
<dbReference type="KEGG" id="acru:HHL28_06655"/>
<keyword evidence="2" id="KW-1185">Reference proteome</keyword>
<proteinExistence type="predicted"/>
<organism evidence="1 2">
    <name type="scientific">Aerophototrophica crusticola</name>
    <dbReference type="NCBI Taxonomy" id="1709002"/>
    <lineage>
        <taxon>Bacteria</taxon>
        <taxon>Pseudomonadati</taxon>
        <taxon>Pseudomonadota</taxon>
        <taxon>Alphaproteobacteria</taxon>
        <taxon>Rhodospirillales</taxon>
        <taxon>Rhodospirillaceae</taxon>
        <taxon>Aerophototrophica</taxon>
    </lineage>
</organism>
<evidence type="ECO:0000313" key="2">
    <source>
        <dbReference type="Proteomes" id="UP000501891"/>
    </source>
</evidence>
<name>A0A858R5V5_9PROT</name>
<sequence length="153" mass="16033">MTPDRFADLLDRHGPDLSAWPAPDRAAAESLLARDPAARRMLETDRLLADALSDLPAERAGPALRQAVLSIPLAHPRVAAPGLGARLQGLLGHAWRPFAGGMAAACSAALVGFVLGYAQLVSVPDLTGSQSADTASGDTLVYYDTSSDLEQFQ</sequence>
<dbReference type="EMBL" id="CP051775">
    <property type="protein sequence ID" value="QJE72810.1"/>
    <property type="molecule type" value="Genomic_DNA"/>
</dbReference>
<dbReference type="AlphaFoldDB" id="A0A858R5V5"/>
<protein>
    <submittedName>
        <fullName evidence="1">Uncharacterized protein</fullName>
    </submittedName>
</protein>
<reference evidence="1" key="1">
    <citation type="submission" date="2020-04" db="EMBL/GenBank/DDBJ databases">
        <title>A desert anoxygenic phototrophic bacterium fixes CO2 using RubisCO under aerobic conditions.</title>
        <authorList>
            <person name="Tang K."/>
        </authorList>
    </citation>
    <scope>NUCLEOTIDE SEQUENCE [LARGE SCALE GENOMIC DNA]</scope>
    <source>
        <strain evidence="1">MIMtkB3</strain>
    </source>
</reference>
<accession>A0A858R5V5</accession>
<evidence type="ECO:0000313" key="1">
    <source>
        <dbReference type="EMBL" id="QJE72810.1"/>
    </source>
</evidence>